<proteinExistence type="predicted"/>
<keyword evidence="12" id="KW-1185">Reference proteome</keyword>
<dbReference type="GO" id="GO:0097039">
    <property type="term" value="P:protein linear polyubiquitination"/>
    <property type="evidence" value="ECO:0007669"/>
    <property type="project" value="TreeGrafter"/>
</dbReference>
<evidence type="ECO:0000256" key="2">
    <source>
        <dbReference type="ARBA" id="ARBA00022679"/>
    </source>
</evidence>
<dbReference type="GO" id="GO:0043130">
    <property type="term" value="F:ubiquitin binding"/>
    <property type="evidence" value="ECO:0007669"/>
    <property type="project" value="TreeGrafter"/>
</dbReference>
<protein>
    <recommendedName>
        <fullName evidence="13">RING-type domain-containing protein</fullName>
    </recommendedName>
</protein>
<dbReference type="Gene3D" id="1.20.120.1750">
    <property type="match status" value="1"/>
</dbReference>
<dbReference type="FunFam" id="3.30.40.10:FF:000137">
    <property type="entry name" value="RanBP-type and C3HC4-type zinc finger-containing protein 1"/>
    <property type="match status" value="1"/>
</dbReference>
<evidence type="ECO:0000256" key="4">
    <source>
        <dbReference type="ARBA" id="ARBA00022737"/>
    </source>
</evidence>
<evidence type="ECO:0000256" key="3">
    <source>
        <dbReference type="ARBA" id="ARBA00022723"/>
    </source>
</evidence>
<name>A0AAG5DA42_ANOAO</name>
<dbReference type="EnsemblMetazoa" id="ENSAATROPT008906">
    <property type="protein sequence ID" value="ENSAATROPP008041"/>
    <property type="gene ID" value="ENSAATROPG007255"/>
</dbReference>
<evidence type="ECO:0000259" key="10">
    <source>
        <dbReference type="PROSITE" id="PS51873"/>
    </source>
</evidence>
<evidence type="ECO:0000313" key="12">
    <source>
        <dbReference type="Proteomes" id="UP000075880"/>
    </source>
</evidence>
<feature type="domain" description="RING-type" evidence="10">
    <location>
        <begin position="20"/>
        <end position="245"/>
    </location>
</feature>
<dbReference type="GO" id="GO:0004842">
    <property type="term" value="F:ubiquitin-protein transferase activity"/>
    <property type="evidence" value="ECO:0007669"/>
    <property type="project" value="TreeGrafter"/>
</dbReference>
<dbReference type="GO" id="GO:0008270">
    <property type="term" value="F:zinc ion binding"/>
    <property type="evidence" value="ECO:0007669"/>
    <property type="project" value="UniProtKB-KW"/>
</dbReference>
<evidence type="ECO:0000259" key="9">
    <source>
        <dbReference type="PROSITE" id="PS50089"/>
    </source>
</evidence>
<dbReference type="GO" id="GO:0043161">
    <property type="term" value="P:proteasome-mediated ubiquitin-dependent protein catabolic process"/>
    <property type="evidence" value="ECO:0007669"/>
    <property type="project" value="TreeGrafter"/>
</dbReference>
<dbReference type="Gene3D" id="3.30.40.10">
    <property type="entry name" value="Zinc/RING finger domain, C3HC4 (zinc finger)"/>
    <property type="match status" value="1"/>
</dbReference>
<keyword evidence="6" id="KW-0833">Ubl conjugation pathway</keyword>
<reference evidence="11" key="1">
    <citation type="submission" date="2024-04" db="UniProtKB">
        <authorList>
            <consortium name="EnsemblMetazoa"/>
        </authorList>
    </citation>
    <scope>IDENTIFICATION</scope>
    <source>
        <strain evidence="11">EBRO</strain>
    </source>
</reference>
<keyword evidence="3" id="KW-0479">Metal-binding</keyword>
<dbReference type="SUPFAM" id="SSF57850">
    <property type="entry name" value="RING/U-box"/>
    <property type="match status" value="3"/>
</dbReference>
<evidence type="ECO:0000256" key="6">
    <source>
        <dbReference type="ARBA" id="ARBA00022786"/>
    </source>
</evidence>
<dbReference type="Proteomes" id="UP000075880">
    <property type="component" value="Unassembled WGS sequence"/>
</dbReference>
<dbReference type="PROSITE" id="PS50089">
    <property type="entry name" value="ZF_RING_2"/>
    <property type="match status" value="1"/>
</dbReference>
<dbReference type="PANTHER" id="PTHR22770:SF13">
    <property type="entry name" value="RING-TYPE DOMAIN-CONTAINING PROTEIN"/>
    <property type="match status" value="1"/>
</dbReference>
<keyword evidence="7" id="KW-0862">Zinc</keyword>
<accession>A0AAG5DA42</accession>
<comment type="pathway">
    <text evidence="1">Protein modification; protein ubiquitination.</text>
</comment>
<evidence type="ECO:0008006" key="13">
    <source>
        <dbReference type="Google" id="ProtNLM"/>
    </source>
</evidence>
<organism evidence="11 12">
    <name type="scientific">Anopheles atroparvus</name>
    <name type="common">European mosquito</name>
    <dbReference type="NCBI Taxonomy" id="41427"/>
    <lineage>
        <taxon>Eukaryota</taxon>
        <taxon>Metazoa</taxon>
        <taxon>Ecdysozoa</taxon>
        <taxon>Arthropoda</taxon>
        <taxon>Hexapoda</taxon>
        <taxon>Insecta</taxon>
        <taxon>Pterygota</taxon>
        <taxon>Neoptera</taxon>
        <taxon>Endopterygota</taxon>
        <taxon>Diptera</taxon>
        <taxon>Nematocera</taxon>
        <taxon>Culicoidea</taxon>
        <taxon>Culicidae</taxon>
        <taxon>Anophelinae</taxon>
        <taxon>Anopheles</taxon>
    </lineage>
</organism>
<feature type="domain" description="RING-type" evidence="9">
    <location>
        <begin position="24"/>
        <end position="66"/>
    </location>
</feature>
<dbReference type="InterPro" id="IPR017907">
    <property type="entry name" value="Znf_RING_CS"/>
</dbReference>
<dbReference type="InterPro" id="IPR044066">
    <property type="entry name" value="TRIAD_supradom"/>
</dbReference>
<sequence length="255" mass="28874">MSLFQELRDLDDVDVVRTTIDIECPICFGEIEAGKGIQLKECLHSFCKECITGFIESSEDVELRCPFITTLYRCEAVIQQREMKALVRKEVYDKMETRAMDRASNIIPNSFHCQTPDCCGWWVYEEKVHLYKCPVCAKVNCTDCKAIHEGLECQVYQDIKNFDNPNEKLSTEHVLKLVQSNQALQCPKCGVAIMKVFGCDAVICTRCKTEICWVTRGPRWGPARKGDTSGGCRCGEDGKKCHPNCTNCQGSENNE</sequence>
<evidence type="ECO:0000256" key="8">
    <source>
        <dbReference type="PROSITE-ProRule" id="PRU00175"/>
    </source>
</evidence>
<keyword evidence="4" id="KW-0677">Repeat</keyword>
<dbReference type="InterPro" id="IPR013083">
    <property type="entry name" value="Znf_RING/FYVE/PHD"/>
</dbReference>
<dbReference type="Pfam" id="PF13639">
    <property type="entry name" value="zf-RING_2"/>
    <property type="match status" value="1"/>
</dbReference>
<evidence type="ECO:0000256" key="7">
    <source>
        <dbReference type="ARBA" id="ARBA00022833"/>
    </source>
</evidence>
<evidence type="ECO:0000256" key="1">
    <source>
        <dbReference type="ARBA" id="ARBA00004906"/>
    </source>
</evidence>
<dbReference type="PROSITE" id="PS51873">
    <property type="entry name" value="TRIAD"/>
    <property type="match status" value="1"/>
</dbReference>
<dbReference type="AlphaFoldDB" id="A0AAG5DA42"/>
<dbReference type="InterPro" id="IPR051628">
    <property type="entry name" value="LUBAC_E3_Ligases"/>
</dbReference>
<evidence type="ECO:0000256" key="5">
    <source>
        <dbReference type="ARBA" id="ARBA00022771"/>
    </source>
</evidence>
<dbReference type="InterPro" id="IPR001841">
    <property type="entry name" value="Znf_RING"/>
</dbReference>
<dbReference type="GO" id="GO:0071797">
    <property type="term" value="C:LUBAC complex"/>
    <property type="evidence" value="ECO:0007669"/>
    <property type="project" value="TreeGrafter"/>
</dbReference>
<dbReference type="PROSITE" id="PS00518">
    <property type="entry name" value="ZF_RING_1"/>
    <property type="match status" value="1"/>
</dbReference>
<keyword evidence="2" id="KW-0808">Transferase</keyword>
<keyword evidence="5 8" id="KW-0863">Zinc-finger</keyword>
<dbReference type="SMART" id="SM00184">
    <property type="entry name" value="RING"/>
    <property type="match status" value="1"/>
</dbReference>
<dbReference type="PANTHER" id="PTHR22770">
    <property type="entry name" value="UBIQUITIN CONJUGATING ENZYME 7 INTERACTING PROTEIN-RELATED"/>
    <property type="match status" value="1"/>
</dbReference>
<evidence type="ECO:0000313" key="11">
    <source>
        <dbReference type="EnsemblMetazoa" id="ENSAATROPP008041"/>
    </source>
</evidence>